<dbReference type="Proteomes" id="UP000781958">
    <property type="component" value="Unassembled WGS sequence"/>
</dbReference>
<dbReference type="RefSeq" id="WP_209767141.1">
    <property type="nucleotide sequence ID" value="NZ_JAGINP010000010.1"/>
</dbReference>
<dbReference type="SMART" id="SM00953">
    <property type="entry name" value="RES"/>
    <property type="match status" value="1"/>
</dbReference>
<gene>
    <name evidence="2" type="ORF">J2851_003021</name>
</gene>
<accession>A0ABS4SKZ4</accession>
<proteinExistence type="predicted"/>
<evidence type="ECO:0000313" key="3">
    <source>
        <dbReference type="Proteomes" id="UP000781958"/>
    </source>
</evidence>
<dbReference type="InterPro" id="IPR014914">
    <property type="entry name" value="RES_dom"/>
</dbReference>
<evidence type="ECO:0000313" key="2">
    <source>
        <dbReference type="EMBL" id="MBP2293238.1"/>
    </source>
</evidence>
<comment type="caution">
    <text evidence="2">The sequence shown here is derived from an EMBL/GenBank/DDBJ whole genome shotgun (WGS) entry which is preliminary data.</text>
</comment>
<sequence length="190" mass="20492">MPGKGLNGRSLPIIVAPQATVWYRVHRDALGPIHFGPRNPPGNRYDDPACVFGTLYAGETLEVAFVETTLRNPKLRLVSLAEVAARRWTAIHASRDLRLVDFCGPGFGAVGTTGAVNTGSYRVSQAWAAALHGHPDAPDGILYLSRHNPSLRCVALFDRPGLTITAGKSVDFETPWLASTLTSYGKMLTP</sequence>
<name>A0ABS4SKZ4_9PROT</name>
<organism evidence="2 3">
    <name type="scientific">Azospirillum rugosum</name>
    <dbReference type="NCBI Taxonomy" id="416170"/>
    <lineage>
        <taxon>Bacteria</taxon>
        <taxon>Pseudomonadati</taxon>
        <taxon>Pseudomonadota</taxon>
        <taxon>Alphaproteobacteria</taxon>
        <taxon>Rhodospirillales</taxon>
        <taxon>Azospirillaceae</taxon>
        <taxon>Azospirillum</taxon>
    </lineage>
</organism>
<dbReference type="Pfam" id="PF08808">
    <property type="entry name" value="RES"/>
    <property type="match status" value="1"/>
</dbReference>
<keyword evidence="3" id="KW-1185">Reference proteome</keyword>
<reference evidence="2 3" key="1">
    <citation type="submission" date="2021-03" db="EMBL/GenBank/DDBJ databases">
        <title>Genomic Encyclopedia of Type Strains, Phase III (KMG-III): the genomes of soil and plant-associated and newly described type strains.</title>
        <authorList>
            <person name="Whitman W."/>
        </authorList>
    </citation>
    <scope>NUCLEOTIDE SEQUENCE [LARGE SCALE GENOMIC DNA]</scope>
    <source>
        <strain evidence="2 3">IMMIB AFH-6</strain>
    </source>
</reference>
<evidence type="ECO:0000259" key="1">
    <source>
        <dbReference type="SMART" id="SM00953"/>
    </source>
</evidence>
<dbReference type="EMBL" id="JAGINP010000010">
    <property type="protein sequence ID" value="MBP2293238.1"/>
    <property type="molecule type" value="Genomic_DNA"/>
</dbReference>
<protein>
    <recommendedName>
        <fullName evidence="1">RES domain-containing protein</fullName>
    </recommendedName>
</protein>
<feature type="domain" description="RES" evidence="1">
    <location>
        <begin position="32"/>
        <end position="168"/>
    </location>
</feature>